<keyword evidence="8 9" id="KW-0927">Auxin signaling pathway</keyword>
<dbReference type="SMART" id="SM01019">
    <property type="entry name" value="B3"/>
    <property type="match status" value="1"/>
</dbReference>
<evidence type="ECO:0000256" key="8">
    <source>
        <dbReference type="ARBA" id="ARBA00023294"/>
    </source>
</evidence>
<evidence type="ECO:0000256" key="7">
    <source>
        <dbReference type="ARBA" id="ARBA00023242"/>
    </source>
</evidence>
<dbReference type="InterPro" id="IPR010525">
    <property type="entry name" value="ARF_dom"/>
</dbReference>
<dbReference type="InterPro" id="IPR044835">
    <property type="entry name" value="ARF_plant"/>
</dbReference>
<evidence type="ECO:0000256" key="1">
    <source>
        <dbReference type="ARBA" id="ARBA00003182"/>
    </source>
</evidence>
<proteinExistence type="evidence at transcript level"/>
<evidence type="ECO:0000256" key="3">
    <source>
        <dbReference type="ARBA" id="ARBA00007853"/>
    </source>
</evidence>
<keyword evidence="5 9" id="KW-0238">DNA-binding</keyword>
<accession>A0AAU6W6X0</accession>
<evidence type="ECO:0000256" key="5">
    <source>
        <dbReference type="ARBA" id="ARBA00023125"/>
    </source>
</evidence>
<evidence type="ECO:0000256" key="4">
    <source>
        <dbReference type="ARBA" id="ARBA00023015"/>
    </source>
</evidence>
<dbReference type="CDD" id="cd10017">
    <property type="entry name" value="B3_DNA"/>
    <property type="match status" value="1"/>
</dbReference>
<evidence type="ECO:0000259" key="11">
    <source>
        <dbReference type="PROSITE" id="PS51745"/>
    </source>
</evidence>
<comment type="subunit">
    <text evidence="9">Homodimers and heterodimers.</text>
</comment>
<protein>
    <recommendedName>
        <fullName evidence="9">Auxin response factor</fullName>
    </recommendedName>
</protein>
<reference evidence="12" key="1">
    <citation type="submission" date="2024-05" db="EMBL/GenBank/DDBJ databases">
        <authorList>
            <person name="Xu Y."/>
            <person name="Gao Y."/>
            <person name="Zang P."/>
        </authorList>
    </citation>
    <scope>NUCLEOTIDE SEQUENCE</scope>
</reference>
<name>A0AAU6W6X0_9ASPA</name>
<dbReference type="InterPro" id="IPR015300">
    <property type="entry name" value="DNA-bd_pseudobarrel_sf"/>
</dbReference>
<dbReference type="InterPro" id="IPR033389">
    <property type="entry name" value="AUX/IAA_dom"/>
</dbReference>
<dbReference type="GO" id="GO:0003677">
    <property type="term" value="F:DNA binding"/>
    <property type="evidence" value="ECO:0007669"/>
    <property type="project" value="UniProtKB-KW"/>
</dbReference>
<dbReference type="FunFam" id="2.30.30.1040:FF:000001">
    <property type="entry name" value="Auxin response factor"/>
    <property type="match status" value="1"/>
</dbReference>
<evidence type="ECO:0000256" key="9">
    <source>
        <dbReference type="RuleBase" id="RU004561"/>
    </source>
</evidence>
<comment type="function">
    <text evidence="1 9">Auxin response factors (ARFs) are transcriptional factors that bind specifically to the DNA sequence 5'-TGTCTC-3' found in the auxin-responsive promoter elements (AuxREs).</text>
</comment>
<dbReference type="PROSITE" id="PS51745">
    <property type="entry name" value="PB1"/>
    <property type="match status" value="1"/>
</dbReference>
<keyword evidence="6 9" id="KW-0804">Transcription</keyword>
<gene>
    <name evidence="12" type="primary">ARF5</name>
</gene>
<dbReference type="EMBL" id="PP766542">
    <property type="protein sequence ID" value="XAO33909.1"/>
    <property type="molecule type" value="mRNA"/>
</dbReference>
<feature type="domain" description="PB1" evidence="11">
    <location>
        <begin position="952"/>
        <end position="1036"/>
    </location>
</feature>
<dbReference type="GO" id="GO:0005634">
    <property type="term" value="C:nucleus"/>
    <property type="evidence" value="ECO:0007669"/>
    <property type="project" value="UniProtKB-SubCell"/>
</dbReference>
<sequence>MPIFPKLKSTQAISLPNGQIDQNTQANSAYECKTCNPSSLPHSRVSSTFLPSSCLHFPSIFFCQQPKAAIDEKRKKNKKSFGVNHGVLLKGAKKVLNSELWHACAGPLVSLPQPGSLVYYFPQGHSEQVSTSTRRTLNSQIPSYPNLPSQLLCQVHNVTLHADKESDEIYAQMTLQPVKSEADVFQIPDLGFTKSKQPTDFFCKNLTASDTSTHGGFSVPRRAAEKLFPQLDYIMQPPNQELILRDLHDNVWAFRHIYRGQPKRHLLTTGWSLFVGAKRLKAGDSVLFIRDEKSQLLLGLRRSNCQQMAFPSSVLSADSMHIGVLAAAAHAATFNSPFTVYYNPRACLSEFIVPLSKYQKAAYTQVTIGMRFGMMLATEESTKRRCNGTIVGISDFDPLRWPNSKWRNLQVEWDEPGYDEKPDRVNIWEIETPESLFVFPPSFKRHCIPELMGVDIGAGNVKRFLQLSNYKSGYLQHLGSNLDSEHLVRQLIKQQSPHLINEIECHQSVFSTILQKFKAGGFSSATSSTTFPTLMATQASSLHEDLMIQTDMRENNTFVFPQEQAVPLEETSVESQNIFSLEQPLQQELLKEAKLLDQFSDEIPLRSCKELYEHDKKCEDVFVKEKFDSKSELSFDEEKNERTELAQNKVKIASAFVLRECKNHFNENFERVSPVTLIGNNADKNENFRSSSVAENQVVQQIYHQQLEPSFSHSTNRETTNPSNTNLLNSLSYQCLDNEEFIVQHSLYQSFAVNASSPSAGASSILDLEDFNPFEKCQLSVFSNNLVPTFMPFFDEESYNFREINLSEGIPVSSDLTGMNEKDSPELLKMCSMRDVFSEGTSLSEACSNLYSESSHADIFTDSSIPSTVLEEFSAVKDSSFSVTLDDTFGCFSVNQDIQSQLTSTSIAESQTLSLQDIPSSSGGTSSGNIDANGCGYLNKHAMQQAVQQPTRTYTKVQKLGSVGRSIDLKQFKHYGQLRSAIAYMFGLEGELDDPKHAEWKLVYVDQENDVLLVGDDPWDEFVNCVRCIRILSPSEVQQMSQEGLQFMNC</sequence>
<dbReference type="Gene3D" id="3.10.20.90">
    <property type="entry name" value="Phosphatidylinositol 3-kinase Catalytic Subunit, Chain A, domain 1"/>
    <property type="match status" value="1"/>
</dbReference>
<dbReference type="SUPFAM" id="SSF101936">
    <property type="entry name" value="DNA-binding pseudobarrel domain"/>
    <property type="match status" value="1"/>
</dbReference>
<dbReference type="PROSITE" id="PS50863">
    <property type="entry name" value="B3"/>
    <property type="match status" value="1"/>
</dbReference>
<dbReference type="PANTHER" id="PTHR31384">
    <property type="entry name" value="AUXIN RESPONSE FACTOR 4-RELATED"/>
    <property type="match status" value="1"/>
</dbReference>
<dbReference type="Pfam" id="PF02309">
    <property type="entry name" value="AUX_IAA"/>
    <property type="match status" value="1"/>
</dbReference>
<dbReference type="Gene3D" id="2.30.30.1040">
    <property type="match status" value="1"/>
</dbReference>
<organism evidence="12">
    <name type="scientific">Gastrodia elata</name>
    <dbReference type="NCBI Taxonomy" id="91201"/>
    <lineage>
        <taxon>Eukaryota</taxon>
        <taxon>Viridiplantae</taxon>
        <taxon>Streptophyta</taxon>
        <taxon>Embryophyta</taxon>
        <taxon>Tracheophyta</taxon>
        <taxon>Spermatophyta</taxon>
        <taxon>Magnoliopsida</taxon>
        <taxon>Liliopsida</taxon>
        <taxon>Asparagales</taxon>
        <taxon>Orchidaceae</taxon>
        <taxon>Epidendroideae</taxon>
        <taxon>Gastrodieae</taxon>
        <taxon>Gastrodia</taxon>
    </lineage>
</organism>
<dbReference type="InterPro" id="IPR053793">
    <property type="entry name" value="PB1-like"/>
</dbReference>
<dbReference type="GO" id="GO:0009734">
    <property type="term" value="P:auxin-activated signaling pathway"/>
    <property type="evidence" value="ECO:0007669"/>
    <property type="project" value="UniProtKB-KW"/>
</dbReference>
<evidence type="ECO:0000259" key="10">
    <source>
        <dbReference type="PROSITE" id="PS50863"/>
    </source>
</evidence>
<comment type="subcellular location">
    <subcellularLocation>
        <location evidence="2 9">Nucleus</location>
    </subcellularLocation>
</comment>
<dbReference type="Pfam" id="PF02362">
    <property type="entry name" value="B3"/>
    <property type="match status" value="1"/>
</dbReference>
<evidence type="ECO:0000313" key="12">
    <source>
        <dbReference type="EMBL" id="XAO33909.1"/>
    </source>
</evidence>
<keyword evidence="4 9" id="KW-0805">Transcription regulation</keyword>
<keyword evidence="7 9" id="KW-0539">Nucleus</keyword>
<dbReference type="PANTHER" id="PTHR31384:SF10">
    <property type="entry name" value="AUXIN RESPONSE FACTOR 5"/>
    <property type="match status" value="1"/>
</dbReference>
<feature type="domain" description="TF-B3" evidence="10">
    <location>
        <begin position="202"/>
        <end position="304"/>
    </location>
</feature>
<dbReference type="InterPro" id="IPR003340">
    <property type="entry name" value="B3_DNA-bd"/>
</dbReference>
<dbReference type="GO" id="GO:0006355">
    <property type="term" value="P:regulation of DNA-templated transcription"/>
    <property type="evidence" value="ECO:0007669"/>
    <property type="project" value="InterPro"/>
</dbReference>
<dbReference type="FunFam" id="2.40.330.10:FF:000001">
    <property type="entry name" value="Auxin response factor"/>
    <property type="match status" value="1"/>
</dbReference>
<dbReference type="SUPFAM" id="SSF54277">
    <property type="entry name" value="CAD &amp; PB1 domains"/>
    <property type="match status" value="1"/>
</dbReference>
<comment type="similarity">
    <text evidence="3 9">Belongs to the ARF family.</text>
</comment>
<dbReference type="Pfam" id="PF06507">
    <property type="entry name" value="ARF_AD"/>
    <property type="match status" value="1"/>
</dbReference>
<dbReference type="Gene3D" id="2.40.330.10">
    <property type="entry name" value="DNA-binding pseudobarrel domain"/>
    <property type="match status" value="1"/>
</dbReference>
<evidence type="ECO:0000256" key="2">
    <source>
        <dbReference type="ARBA" id="ARBA00004123"/>
    </source>
</evidence>
<dbReference type="AlphaFoldDB" id="A0AAU6W6X0"/>
<evidence type="ECO:0000256" key="6">
    <source>
        <dbReference type="ARBA" id="ARBA00023163"/>
    </source>
</evidence>
<dbReference type="FunFam" id="3.10.20.90:FF:000047">
    <property type="entry name" value="Auxin response factor"/>
    <property type="match status" value="1"/>
</dbReference>